<dbReference type="RefSeq" id="WP_014775788.1">
    <property type="nucleotide sequence ID" value="NC_018011.1"/>
</dbReference>
<keyword evidence="1" id="KW-1133">Transmembrane helix</keyword>
<dbReference type="Pfam" id="PF07863">
    <property type="entry name" value="CtnDOT_TraJ"/>
    <property type="match status" value="1"/>
</dbReference>
<dbReference type="KEGG" id="afd:Alfi_2151"/>
<dbReference type="AlphaFoldDB" id="I3YN74"/>
<dbReference type="InterPro" id="IPR012424">
    <property type="entry name" value="Conjugative_transposon_TraJ_C"/>
</dbReference>
<evidence type="ECO:0000256" key="1">
    <source>
        <dbReference type="SAM" id="Phobius"/>
    </source>
</evidence>
<feature type="transmembrane region" description="Helical" evidence="1">
    <location>
        <begin position="228"/>
        <end position="245"/>
    </location>
</feature>
<dbReference type="HOGENOM" id="CLU_061368_0_0_10"/>
<evidence type="ECO:0000259" key="2">
    <source>
        <dbReference type="Pfam" id="PF07863"/>
    </source>
</evidence>
<evidence type="ECO:0000313" key="3">
    <source>
        <dbReference type="EMBL" id="AFL78442.1"/>
    </source>
</evidence>
<keyword evidence="1" id="KW-0812">Transmembrane</keyword>
<sequence>MMIPLVSFESLHEILRKLFDSMLPLCERMTVMASAIACIGALLYISYRVWQSIARAEPIDVFPLLRPFAMCICIIFFNTLVIGGLNGILSPIVKATHSLLQGQTFSMNQYQADKDKLEKEIMLKDPTQAYLVSDEEFDRQIDELGWMPPDLNAMSQLHQDRYWFGIRGLIVMAFRWLLETLFEAASLVIDTIRTFYLIVLAILGPLVFAIASFDGFQASLAQWLTKYIGVYLWLPVADIFGAILARLQTLSLQKDLELMSTDPWYFINMDGTVYLVFLLIGICGYFTVPTVASWIVQAGGFNSYNNLVTQGGKWLGGFAMGSITGAGKYIKGQGKRIAEEERKFKMRHPNIK</sequence>
<accession>I3YN74</accession>
<dbReference type="GeneID" id="79838861"/>
<dbReference type="PATRIC" id="fig|679935.3.peg.2069"/>
<feature type="transmembrane region" description="Helical" evidence="1">
    <location>
        <begin position="164"/>
        <end position="189"/>
    </location>
</feature>
<dbReference type="EMBL" id="CP003274">
    <property type="protein sequence ID" value="AFL78442.1"/>
    <property type="molecule type" value="Genomic_DNA"/>
</dbReference>
<feature type="transmembrane region" description="Helical" evidence="1">
    <location>
        <begin position="195"/>
        <end position="216"/>
    </location>
</feature>
<keyword evidence="1" id="KW-0472">Membrane</keyword>
<feature type="domain" description="Conjugative transposon TraJ C-terminal" evidence="2">
    <location>
        <begin position="7"/>
        <end position="344"/>
    </location>
</feature>
<organism evidence="3 4">
    <name type="scientific">Alistipes finegoldii (strain DSM 17242 / JCM 16770 / CCUG 46020 / CIP 107999 / KCTC 15236 / AHN 2437)</name>
    <dbReference type="NCBI Taxonomy" id="679935"/>
    <lineage>
        <taxon>Bacteria</taxon>
        <taxon>Pseudomonadati</taxon>
        <taxon>Bacteroidota</taxon>
        <taxon>Bacteroidia</taxon>
        <taxon>Bacteroidales</taxon>
        <taxon>Rikenellaceae</taxon>
        <taxon>Alistipes</taxon>
    </lineage>
</organism>
<feature type="transmembrane region" description="Helical" evidence="1">
    <location>
        <begin position="265"/>
        <end position="288"/>
    </location>
</feature>
<evidence type="ECO:0000313" key="4">
    <source>
        <dbReference type="Proteomes" id="UP000006052"/>
    </source>
</evidence>
<feature type="transmembrane region" description="Helical" evidence="1">
    <location>
        <begin position="67"/>
        <end position="89"/>
    </location>
</feature>
<feature type="transmembrane region" description="Helical" evidence="1">
    <location>
        <begin position="25"/>
        <end position="47"/>
    </location>
</feature>
<name>I3YN74_ALIFI</name>
<dbReference type="InterPro" id="IPR022393">
    <property type="entry name" value="Conjugative_transposon_TraJ"/>
</dbReference>
<dbReference type="eggNOG" id="ENOG502Z8G6">
    <property type="taxonomic scope" value="Bacteria"/>
</dbReference>
<reference evidence="4" key="1">
    <citation type="journal article" date="2013" name="Stand. Genomic Sci.">
        <title>Complete genome sequence of the bile-resistant pigment-producing anaerobe Alistipes finegoldii type strain (AHN2437(T)).</title>
        <authorList>
            <person name="Mavromatis K."/>
            <person name="Stackebrandt E."/>
            <person name="Munk C."/>
            <person name="Lapidus A."/>
            <person name="Nolan M."/>
            <person name="Lucas S."/>
            <person name="Hammon N."/>
            <person name="Deshpande S."/>
            <person name="Cheng J.F."/>
            <person name="Tapia R."/>
            <person name="Goodwin L.A."/>
            <person name="Pitluck S."/>
            <person name="Liolios K."/>
            <person name="Pagani I."/>
            <person name="Ivanova N."/>
            <person name="Mikhailova N."/>
            <person name="Huntemann M."/>
            <person name="Pati A."/>
            <person name="Chen A."/>
            <person name="Palaniappan K."/>
            <person name="Land M."/>
            <person name="Hauser L."/>
            <person name="Rohde M."/>
            <person name="Gronow S."/>
            <person name="Goker M."/>
            <person name="Detter J.C."/>
            <person name="Bristow J."/>
            <person name="Eisen J.A."/>
            <person name="Markowitz V."/>
            <person name="Hugenholtz P."/>
            <person name="Kyrpides N.C."/>
            <person name="Klenk H.P."/>
            <person name="Woyke T."/>
        </authorList>
    </citation>
    <scope>NUCLEOTIDE SEQUENCE</scope>
    <source>
        <strain evidence="4">DSM 17242 / JCM 16770 / AHN 2437 / CCUG 46020 / CIP 107999</strain>
    </source>
</reference>
<dbReference type="Proteomes" id="UP000006052">
    <property type="component" value="Chromosome"/>
</dbReference>
<gene>
    <name evidence="3" type="ordered locus">Alfi_2151</name>
</gene>
<proteinExistence type="predicted"/>
<protein>
    <submittedName>
        <fullName evidence="3">Bacteroides conjugative transposon TraJ protein</fullName>
    </submittedName>
</protein>
<dbReference type="NCBIfam" id="TIGR03782">
    <property type="entry name" value="Bac_Flav_CT_J"/>
    <property type="match status" value="1"/>
</dbReference>
<dbReference type="STRING" id="679935.Alfi_2151"/>